<protein>
    <submittedName>
        <fullName evidence="2">RHS repeat-associated core domain protein</fullName>
    </submittedName>
</protein>
<dbReference type="NCBIfam" id="TIGR03696">
    <property type="entry name" value="Rhs_assc_core"/>
    <property type="match status" value="1"/>
</dbReference>
<dbReference type="PANTHER" id="PTHR32305">
    <property type="match status" value="1"/>
</dbReference>
<dbReference type="AlphaFoldDB" id="A0A9W5IP17"/>
<evidence type="ECO:0000259" key="1">
    <source>
        <dbReference type="Pfam" id="PF03527"/>
    </source>
</evidence>
<evidence type="ECO:0000313" key="2">
    <source>
        <dbReference type="EMBL" id="EFC51057.1"/>
    </source>
</evidence>
<dbReference type="InterPro" id="IPR001826">
    <property type="entry name" value="RHS"/>
</dbReference>
<dbReference type="InterPro" id="IPR022385">
    <property type="entry name" value="Rhs_assc_core"/>
</dbReference>
<evidence type="ECO:0000313" key="3">
    <source>
        <dbReference type="Proteomes" id="UP000004621"/>
    </source>
</evidence>
<dbReference type="EMBL" id="ACEO02000015">
    <property type="protein sequence ID" value="EFC51057.1"/>
    <property type="molecule type" value="Genomic_DNA"/>
</dbReference>
<gene>
    <name evidence="2" type="ORF">NEISUBOT_05487</name>
</gene>
<comment type="caution">
    <text evidence="2">The sequence shown here is derived from an EMBL/GenBank/DDBJ whole genome shotgun (WGS) entry which is preliminary data.</text>
</comment>
<accession>A0A9W5IP17</accession>
<proteinExistence type="predicted"/>
<name>A0A9W5IP17_NEISU</name>
<feature type="domain" description="RHS protein conserved region" evidence="1">
    <location>
        <begin position="107"/>
        <end position="141"/>
    </location>
</feature>
<dbReference type="Pfam" id="PF03527">
    <property type="entry name" value="RHS"/>
    <property type="match status" value="1"/>
</dbReference>
<reference evidence="2 3" key="1">
    <citation type="submission" date="2010-01" db="EMBL/GenBank/DDBJ databases">
        <authorList>
            <person name="Weinstock G."/>
            <person name="Sodergren E."/>
            <person name="Clifton S."/>
            <person name="Fulton L."/>
            <person name="Fulton B."/>
            <person name="Courtney L."/>
            <person name="Fronick C."/>
            <person name="Harrison M."/>
            <person name="Strong C."/>
            <person name="Farmer C."/>
            <person name="Delahaunty K."/>
            <person name="Markovic C."/>
            <person name="Hall O."/>
            <person name="Minx P."/>
            <person name="Tomlinson C."/>
            <person name="Mitreva M."/>
            <person name="Nelson J."/>
            <person name="Hou S."/>
            <person name="Wollam A."/>
            <person name="Pepin K.H."/>
            <person name="Johnson M."/>
            <person name="Bhonagiri V."/>
            <person name="Nash W.E."/>
            <person name="Warren W."/>
            <person name="Chinwalla A."/>
            <person name="Mardis E.R."/>
            <person name="Wilson R.K."/>
        </authorList>
    </citation>
    <scope>NUCLEOTIDE SEQUENCE [LARGE SCALE GENOMIC DNA]</scope>
    <source>
        <strain evidence="2 3">NJ9703</strain>
    </source>
</reference>
<dbReference type="InterPro" id="IPR050708">
    <property type="entry name" value="T6SS_VgrG/RHS"/>
</dbReference>
<organism evidence="2 3">
    <name type="scientific">Neisseria subflava NJ9703</name>
    <dbReference type="NCBI Taxonomy" id="546268"/>
    <lineage>
        <taxon>Bacteria</taxon>
        <taxon>Pseudomonadati</taxon>
        <taxon>Pseudomonadota</taxon>
        <taxon>Betaproteobacteria</taxon>
        <taxon>Neisseriales</taxon>
        <taxon>Neisseriaceae</taxon>
        <taxon>Neisseria</taxon>
    </lineage>
</organism>
<sequence length="335" mass="38742">MQNYFYDLHDQLVKVEIFKKDGTKETWAYSYDALGRRIGKGRLKTSQEVSDDLEEETGFVWDGSHLLQEVHPDGRYTYIYTDPDSYEPLAQVHNWTNEEGESRQQTHYFHCDQIGIPREMTDEDGNLLWFGNYTGWGKLKSETNISGTAHQPFRLQNQYCDRETGLYYNFFRYYEPDAGRFINQDPIRLWGGDNFYWFAPNSSAWIDVLGLASIFEKLKITTSDGFLFKGFTVKAPFNIPVQRFGDLHLNSRRGDFWGLRIGTNKFINRTFAAILPSWNPLTNYNSGVIPKGTKMKVGIIGPQGLKYPGGSLQFIVHSEEVQKVKSKKIKRKGKC</sequence>
<dbReference type="Gene3D" id="2.180.10.10">
    <property type="entry name" value="RHS repeat-associated core"/>
    <property type="match status" value="1"/>
</dbReference>
<dbReference type="PRINTS" id="PR00394">
    <property type="entry name" value="RHSPROTEIN"/>
</dbReference>
<dbReference type="Proteomes" id="UP000004621">
    <property type="component" value="Unassembled WGS sequence"/>
</dbReference>
<dbReference type="PANTHER" id="PTHR32305:SF15">
    <property type="entry name" value="PROTEIN RHSA-RELATED"/>
    <property type="match status" value="1"/>
</dbReference>